<comment type="subcellular location">
    <subcellularLocation>
        <location evidence="1">Nucleus</location>
    </subcellularLocation>
</comment>
<comment type="caution">
    <text evidence="10">The sequence shown here is derived from an EMBL/GenBank/DDBJ whole genome shotgun (WGS) entry which is preliminary data.</text>
</comment>
<dbReference type="PROSITE" id="PS50157">
    <property type="entry name" value="ZINC_FINGER_C2H2_2"/>
    <property type="match status" value="1"/>
</dbReference>
<feature type="compositionally biased region" description="Polar residues" evidence="8">
    <location>
        <begin position="19"/>
        <end position="33"/>
    </location>
</feature>
<feature type="compositionally biased region" description="Low complexity" evidence="8">
    <location>
        <begin position="184"/>
        <end position="200"/>
    </location>
</feature>
<dbReference type="EMBL" id="JACAZH010000020">
    <property type="protein sequence ID" value="KAF7345280.1"/>
    <property type="molecule type" value="Genomic_DNA"/>
</dbReference>
<keyword evidence="6" id="KW-0539">Nucleus</keyword>
<dbReference type="PANTHER" id="PTHR24388">
    <property type="entry name" value="ZINC FINGER PROTEIN"/>
    <property type="match status" value="1"/>
</dbReference>
<dbReference type="SUPFAM" id="SSF57667">
    <property type="entry name" value="beta-beta-alpha zinc fingers"/>
    <property type="match status" value="1"/>
</dbReference>
<organism evidence="10 11">
    <name type="scientific">Mycena sanguinolenta</name>
    <dbReference type="NCBI Taxonomy" id="230812"/>
    <lineage>
        <taxon>Eukaryota</taxon>
        <taxon>Fungi</taxon>
        <taxon>Dikarya</taxon>
        <taxon>Basidiomycota</taxon>
        <taxon>Agaricomycotina</taxon>
        <taxon>Agaricomycetes</taxon>
        <taxon>Agaricomycetidae</taxon>
        <taxon>Agaricales</taxon>
        <taxon>Marasmiineae</taxon>
        <taxon>Mycenaceae</taxon>
        <taxon>Mycena</taxon>
    </lineage>
</organism>
<evidence type="ECO:0000256" key="2">
    <source>
        <dbReference type="ARBA" id="ARBA00022723"/>
    </source>
</evidence>
<dbReference type="Proteomes" id="UP000623467">
    <property type="component" value="Unassembled WGS sequence"/>
</dbReference>
<feature type="region of interest" description="Disordered" evidence="8">
    <location>
        <begin position="1"/>
        <end position="36"/>
    </location>
</feature>
<dbReference type="GO" id="GO:0008270">
    <property type="term" value="F:zinc ion binding"/>
    <property type="evidence" value="ECO:0007669"/>
    <property type="project" value="UniProtKB-KW"/>
</dbReference>
<dbReference type="FunFam" id="3.30.160.60:FF:000446">
    <property type="entry name" value="Zinc finger protein"/>
    <property type="match status" value="1"/>
</dbReference>
<dbReference type="GO" id="GO:0000981">
    <property type="term" value="F:DNA-binding transcription factor activity, RNA polymerase II-specific"/>
    <property type="evidence" value="ECO:0007669"/>
    <property type="project" value="TreeGrafter"/>
</dbReference>
<evidence type="ECO:0000256" key="1">
    <source>
        <dbReference type="ARBA" id="ARBA00004123"/>
    </source>
</evidence>
<evidence type="ECO:0000256" key="4">
    <source>
        <dbReference type="ARBA" id="ARBA00022771"/>
    </source>
</evidence>
<keyword evidence="5" id="KW-0862">Zinc</keyword>
<keyword evidence="11" id="KW-1185">Reference proteome</keyword>
<feature type="domain" description="C2H2-type" evidence="9">
    <location>
        <begin position="80"/>
        <end position="110"/>
    </location>
</feature>
<dbReference type="OrthoDB" id="2937711at2759"/>
<gene>
    <name evidence="10" type="ORF">MSAN_01904700</name>
</gene>
<evidence type="ECO:0000259" key="9">
    <source>
        <dbReference type="PROSITE" id="PS50157"/>
    </source>
</evidence>
<evidence type="ECO:0000256" key="7">
    <source>
        <dbReference type="PROSITE-ProRule" id="PRU00042"/>
    </source>
</evidence>
<evidence type="ECO:0000256" key="5">
    <source>
        <dbReference type="ARBA" id="ARBA00022833"/>
    </source>
</evidence>
<name>A0A8H7CPF5_9AGAR</name>
<evidence type="ECO:0000256" key="6">
    <source>
        <dbReference type="ARBA" id="ARBA00023242"/>
    </source>
</evidence>
<dbReference type="SMART" id="SM00355">
    <property type="entry name" value="ZnF_C2H2"/>
    <property type="match status" value="3"/>
</dbReference>
<feature type="compositionally biased region" description="Polar residues" evidence="8">
    <location>
        <begin position="1"/>
        <end position="10"/>
    </location>
</feature>
<evidence type="ECO:0000256" key="3">
    <source>
        <dbReference type="ARBA" id="ARBA00022737"/>
    </source>
</evidence>
<dbReference type="AlphaFoldDB" id="A0A8H7CPF5"/>
<evidence type="ECO:0000313" key="11">
    <source>
        <dbReference type="Proteomes" id="UP000623467"/>
    </source>
</evidence>
<protein>
    <submittedName>
        <fullName evidence="10">Transcriptional repressor CTCF-like</fullName>
    </submittedName>
</protein>
<feature type="compositionally biased region" description="Polar residues" evidence="8">
    <location>
        <begin position="158"/>
        <end position="175"/>
    </location>
</feature>
<evidence type="ECO:0000313" key="10">
    <source>
        <dbReference type="EMBL" id="KAF7345280.1"/>
    </source>
</evidence>
<dbReference type="PANTHER" id="PTHR24388:SF54">
    <property type="entry name" value="PROTEIN ESCARGOT"/>
    <property type="match status" value="1"/>
</dbReference>
<accession>A0A8H7CPF5</accession>
<proteinExistence type="predicted"/>
<dbReference type="InterPro" id="IPR050527">
    <property type="entry name" value="Snail/Krueppel_Znf"/>
</dbReference>
<feature type="region of interest" description="Disordered" evidence="8">
    <location>
        <begin position="139"/>
        <end position="205"/>
    </location>
</feature>
<keyword evidence="2" id="KW-0479">Metal-binding</keyword>
<dbReference type="GO" id="GO:0000978">
    <property type="term" value="F:RNA polymerase II cis-regulatory region sequence-specific DNA binding"/>
    <property type="evidence" value="ECO:0007669"/>
    <property type="project" value="TreeGrafter"/>
</dbReference>
<dbReference type="GO" id="GO:0005634">
    <property type="term" value="C:nucleus"/>
    <property type="evidence" value="ECO:0007669"/>
    <property type="project" value="UniProtKB-SubCell"/>
</dbReference>
<dbReference type="Gene3D" id="3.30.160.60">
    <property type="entry name" value="Classic Zinc Finger"/>
    <property type="match status" value="1"/>
</dbReference>
<dbReference type="InterPro" id="IPR036236">
    <property type="entry name" value="Znf_C2H2_sf"/>
</dbReference>
<keyword evidence="4 7" id="KW-0863">Zinc-finger</keyword>
<sequence>MPRVATTLTSRSHEPTHVGKSTSQPATEASIPQNGCPWSFRTKTDLRRHLPRHMAPEEREKQYGFFSALLSLSTNCRRMYKCSHPGCTHKSLQKSNVDTHFISKHTGLKPHVCKHCPYSTSDPACLHRHMRSIHAYVSGTAPHRRKSNAASAIPGRSIPTSPGPSSDYSDLSSAAPSPFSFEYPNSSPSPMASPSNSSPSLEEPFPYNASSVPDVLYGAHASAPPAPSDYSLSTSPTTSADWMWDQTFEAALFSHDDAKNFATSTSGECPLAMQFPAEGIDFLGVGRDVPLSSEPEPQQQDVSCPFVPPPSQTCTTLREYAGEKAFWLIVLARVHEQELHPIALPAGQDLLKLTTAELRDAALRTNRIMKNWSSQSPKPEAVREMRTDSMADIIIIPGTGLVVTHSRAFVACWDIYSKSCVGRLELRDRDLAVESASFEEYGMIMLGVFSLNKSFRVAAICIDYHDRRSVSIHTVLVHTFNFARDDFYKVLPVSVHHGAVHLVVATRTEPYEYRLLSISLIGEERIIQNILPQTMRRPFLAPPVASISSSHGSYFIRHMGPHADIAHLPLQTFRPEPSISQVAAHFTDESQQLKIFTPAVPTAEVVYIAFGQYMVEFWRARNTITGFDFGDVSKHTIDWDGGRIAVGASGIYILLVVTGYVGLGRAESPWRLLRYVPGESPVIRDLKVPGKTLHLNEGRLALDDHLGLIFCLRADGTLRIVSYA</sequence>
<reference evidence="10" key="1">
    <citation type="submission" date="2020-05" db="EMBL/GenBank/DDBJ databases">
        <title>Mycena genomes resolve the evolution of fungal bioluminescence.</title>
        <authorList>
            <person name="Tsai I.J."/>
        </authorList>
    </citation>
    <scope>NUCLEOTIDE SEQUENCE</scope>
    <source>
        <strain evidence="10">160909Yilan</strain>
    </source>
</reference>
<evidence type="ECO:0000256" key="8">
    <source>
        <dbReference type="SAM" id="MobiDB-lite"/>
    </source>
</evidence>
<keyword evidence="3" id="KW-0677">Repeat</keyword>
<dbReference type="InterPro" id="IPR013087">
    <property type="entry name" value="Znf_C2H2_type"/>
</dbReference>